<organism evidence="1 2">
    <name type="scientific">Prorocentrum cordatum</name>
    <dbReference type="NCBI Taxonomy" id="2364126"/>
    <lineage>
        <taxon>Eukaryota</taxon>
        <taxon>Sar</taxon>
        <taxon>Alveolata</taxon>
        <taxon>Dinophyceae</taxon>
        <taxon>Prorocentrales</taxon>
        <taxon>Prorocentraceae</taxon>
        <taxon>Prorocentrum</taxon>
    </lineage>
</organism>
<protein>
    <submittedName>
        <fullName evidence="1">Uncharacterized protein</fullName>
    </submittedName>
</protein>
<comment type="caution">
    <text evidence="1">The sequence shown here is derived from an EMBL/GenBank/DDBJ whole genome shotgun (WGS) entry which is preliminary data.</text>
</comment>
<name>A0ABN9T539_9DINO</name>
<evidence type="ECO:0000313" key="1">
    <source>
        <dbReference type="EMBL" id="CAK0840123.1"/>
    </source>
</evidence>
<proteinExistence type="predicted"/>
<reference evidence="1" key="1">
    <citation type="submission" date="2023-10" db="EMBL/GenBank/DDBJ databases">
        <authorList>
            <person name="Chen Y."/>
            <person name="Shah S."/>
            <person name="Dougan E. K."/>
            <person name="Thang M."/>
            <person name="Chan C."/>
        </authorList>
    </citation>
    <scope>NUCLEOTIDE SEQUENCE [LARGE SCALE GENOMIC DNA]</scope>
</reference>
<accession>A0ABN9T539</accession>
<gene>
    <name evidence="1" type="ORF">PCOR1329_LOCUS35628</name>
</gene>
<keyword evidence="2" id="KW-1185">Reference proteome</keyword>
<evidence type="ECO:0000313" key="2">
    <source>
        <dbReference type="Proteomes" id="UP001189429"/>
    </source>
</evidence>
<sequence length="254" mass="27675">MRLGALHDVLRAHLADSKHGDIVKEDWCSTIALREEGLAKAFVLLASPPSSAVAVSEKVMGREAWCDFYCCWHRWMPIVPERDPRARAQAVFDFVQMHFAGGDPDPHDGGRPRLLSADGAGGFALPRRRAVVKPDSLDVYSFEALVMTLGDRDVVRSLRHARRADALEVAPGPLRQAAAAFLARPSSPTWPWTCCWARTWPCCRCGRSSCRRTACSTAGTSRRAGCCPSGPCSGPRRWASGCGPTEASHCSGWA</sequence>
<dbReference type="Proteomes" id="UP001189429">
    <property type="component" value="Unassembled WGS sequence"/>
</dbReference>
<dbReference type="EMBL" id="CAUYUJ010014350">
    <property type="protein sequence ID" value="CAK0840123.1"/>
    <property type="molecule type" value="Genomic_DNA"/>
</dbReference>